<evidence type="ECO:0000259" key="6">
    <source>
        <dbReference type="PROSITE" id="PS50893"/>
    </source>
</evidence>
<evidence type="ECO:0000256" key="1">
    <source>
        <dbReference type="ARBA" id="ARBA00004417"/>
    </source>
</evidence>
<keyword evidence="3" id="KW-0813">Transport</keyword>
<dbReference type="SMART" id="SM00382">
    <property type="entry name" value="AAA"/>
    <property type="match status" value="1"/>
</dbReference>
<dbReference type="PANTHER" id="PTHR42781:SF4">
    <property type="entry name" value="SPERMIDINE_PUTRESCINE IMPORT ATP-BINDING PROTEIN POTA"/>
    <property type="match status" value="1"/>
</dbReference>
<feature type="domain" description="ABC transporter" evidence="6">
    <location>
        <begin position="22"/>
        <end position="262"/>
    </location>
</feature>
<keyword evidence="4" id="KW-0547">Nucleotide-binding</keyword>
<evidence type="ECO:0000256" key="4">
    <source>
        <dbReference type="ARBA" id="ARBA00022741"/>
    </source>
</evidence>
<evidence type="ECO:0000256" key="3">
    <source>
        <dbReference type="ARBA" id="ARBA00022448"/>
    </source>
</evidence>
<dbReference type="OrthoDB" id="9802264at2"/>
<organism evidence="7 8">
    <name type="scientific">Devosia enhydra</name>
    <dbReference type="NCBI Taxonomy" id="665118"/>
    <lineage>
        <taxon>Bacteria</taxon>
        <taxon>Pseudomonadati</taxon>
        <taxon>Pseudomonadota</taxon>
        <taxon>Alphaproteobacteria</taxon>
        <taxon>Hyphomicrobiales</taxon>
        <taxon>Devosiaceae</taxon>
        <taxon>Devosia</taxon>
    </lineage>
</organism>
<dbReference type="FunFam" id="3.40.50.300:FF:000042">
    <property type="entry name" value="Maltose/maltodextrin ABC transporter, ATP-binding protein"/>
    <property type="match status" value="1"/>
</dbReference>
<dbReference type="GO" id="GO:0016887">
    <property type="term" value="F:ATP hydrolysis activity"/>
    <property type="evidence" value="ECO:0007669"/>
    <property type="project" value="InterPro"/>
</dbReference>
<dbReference type="AlphaFoldDB" id="A0A1K2HVM7"/>
<comment type="similarity">
    <text evidence="2">Belongs to the ABC transporter superfamily.</text>
</comment>
<comment type="subcellular location">
    <subcellularLocation>
        <location evidence="1">Cell inner membrane</location>
        <topology evidence="1">Peripheral membrane protein</topology>
    </subcellularLocation>
</comment>
<evidence type="ECO:0000313" key="8">
    <source>
        <dbReference type="Proteomes" id="UP000183447"/>
    </source>
</evidence>
<dbReference type="InterPro" id="IPR017871">
    <property type="entry name" value="ABC_transporter-like_CS"/>
</dbReference>
<dbReference type="InterPro" id="IPR013611">
    <property type="entry name" value="Transp-assoc_OB_typ2"/>
</dbReference>
<dbReference type="InterPro" id="IPR008995">
    <property type="entry name" value="Mo/tungstate-bd_C_term_dom"/>
</dbReference>
<dbReference type="GO" id="GO:0043190">
    <property type="term" value="C:ATP-binding cassette (ABC) transporter complex"/>
    <property type="evidence" value="ECO:0007669"/>
    <property type="project" value="InterPro"/>
</dbReference>
<dbReference type="Pfam" id="PF08402">
    <property type="entry name" value="TOBE_2"/>
    <property type="match status" value="1"/>
</dbReference>
<dbReference type="InterPro" id="IPR050093">
    <property type="entry name" value="ABC_SmlMolc_Importer"/>
</dbReference>
<dbReference type="GO" id="GO:0005524">
    <property type="term" value="F:ATP binding"/>
    <property type="evidence" value="ECO:0007669"/>
    <property type="project" value="UniProtKB-KW"/>
</dbReference>
<dbReference type="PROSITE" id="PS50893">
    <property type="entry name" value="ABC_TRANSPORTER_2"/>
    <property type="match status" value="1"/>
</dbReference>
<dbReference type="SUPFAM" id="SSF52540">
    <property type="entry name" value="P-loop containing nucleoside triphosphate hydrolases"/>
    <property type="match status" value="1"/>
</dbReference>
<dbReference type="Proteomes" id="UP000183447">
    <property type="component" value="Unassembled WGS sequence"/>
</dbReference>
<keyword evidence="5 7" id="KW-0067">ATP-binding</keyword>
<sequence length="381" mass="40168">MTVATTRSIISGEAGAQTAPRVQVRNLSKIYRTRRGEHVALDNVSIDIGAGEFVVLLGPSGCGKTTLLRCIAGLEEPDGGEIHINGKLVYSSSAGISVPPEGRALNMVFQSYALWPHMSVVDNVAYPLRNARASTSEARARAAETLELVGLGAFTAAYPGQLSGGQQQRVALARSIVSNDGLVLFDEPLSNLDAKVRDRLRVELLNLQSRIGFSAVYVTHDQMEALALADRVAVMDVGRIAQIGSARDIYDRPTSRYVADFVGSANEIAGRIVSSSEGVAIETPMGRLSGVAGSDRLAEGAKAIAMVRPEHCILASPGSAASGNQVEGVVERSLYLGPVVQHFIMVGEQQLTVSVSGGEGLQPGSRVAIGFAADRTRIFAA</sequence>
<dbReference type="SUPFAM" id="SSF50331">
    <property type="entry name" value="MOP-like"/>
    <property type="match status" value="1"/>
</dbReference>
<dbReference type="Pfam" id="PF00005">
    <property type="entry name" value="ABC_tran"/>
    <property type="match status" value="1"/>
</dbReference>
<proteinExistence type="inferred from homology"/>
<dbReference type="PANTHER" id="PTHR42781">
    <property type="entry name" value="SPERMIDINE/PUTRESCINE IMPORT ATP-BINDING PROTEIN POTA"/>
    <property type="match status" value="1"/>
</dbReference>
<reference evidence="7 8" key="1">
    <citation type="submission" date="2016-11" db="EMBL/GenBank/DDBJ databases">
        <authorList>
            <person name="Jaros S."/>
            <person name="Januszkiewicz K."/>
            <person name="Wedrychowicz H."/>
        </authorList>
    </citation>
    <scope>NUCLEOTIDE SEQUENCE [LARGE SCALE GENOMIC DNA]</scope>
    <source>
        <strain evidence="7 8">ATCC 23634</strain>
    </source>
</reference>
<dbReference type="InterPro" id="IPR027417">
    <property type="entry name" value="P-loop_NTPase"/>
</dbReference>
<dbReference type="EMBL" id="FPKU01000001">
    <property type="protein sequence ID" value="SFZ81879.1"/>
    <property type="molecule type" value="Genomic_DNA"/>
</dbReference>
<evidence type="ECO:0000256" key="5">
    <source>
        <dbReference type="ARBA" id="ARBA00022840"/>
    </source>
</evidence>
<dbReference type="PROSITE" id="PS00211">
    <property type="entry name" value="ABC_TRANSPORTER_1"/>
    <property type="match status" value="1"/>
</dbReference>
<keyword evidence="8" id="KW-1185">Reference proteome</keyword>
<dbReference type="InterPro" id="IPR003593">
    <property type="entry name" value="AAA+_ATPase"/>
</dbReference>
<gene>
    <name evidence="7" type="ORF">SAMN02983003_0750</name>
</gene>
<dbReference type="GO" id="GO:0140359">
    <property type="term" value="F:ABC-type transporter activity"/>
    <property type="evidence" value="ECO:0007669"/>
    <property type="project" value="UniProtKB-ARBA"/>
</dbReference>
<dbReference type="InterPro" id="IPR003439">
    <property type="entry name" value="ABC_transporter-like_ATP-bd"/>
</dbReference>
<name>A0A1K2HVM7_9HYPH</name>
<dbReference type="Gene3D" id="2.40.50.100">
    <property type="match status" value="1"/>
</dbReference>
<evidence type="ECO:0000256" key="2">
    <source>
        <dbReference type="ARBA" id="ARBA00005417"/>
    </source>
</evidence>
<protein>
    <submittedName>
        <fullName evidence="7">Iron(III) transport system ATP-binding protein</fullName>
    </submittedName>
</protein>
<accession>A0A1K2HVM7</accession>
<dbReference type="RefSeq" id="WP_072339126.1">
    <property type="nucleotide sequence ID" value="NZ_FPKU01000001.1"/>
</dbReference>
<evidence type="ECO:0000313" key="7">
    <source>
        <dbReference type="EMBL" id="SFZ81879.1"/>
    </source>
</evidence>
<dbReference type="STRING" id="665118.SAMN02983003_0750"/>
<dbReference type="Gene3D" id="3.40.50.300">
    <property type="entry name" value="P-loop containing nucleotide triphosphate hydrolases"/>
    <property type="match status" value="1"/>
</dbReference>